<keyword evidence="8" id="KW-0472">Membrane</keyword>
<evidence type="ECO:0000256" key="1">
    <source>
        <dbReference type="ARBA" id="ARBA00004141"/>
    </source>
</evidence>
<evidence type="ECO:0000256" key="2">
    <source>
        <dbReference type="ARBA" id="ARBA00022448"/>
    </source>
</evidence>
<keyword evidence="5" id="KW-1133">Transmembrane helix</keyword>
<evidence type="ECO:0000256" key="7">
    <source>
        <dbReference type="ARBA" id="ARBA00023065"/>
    </source>
</evidence>
<protein>
    <submittedName>
        <fullName evidence="12">Uncharacterized protein</fullName>
    </submittedName>
</protein>
<keyword evidence="6" id="KW-0915">Sodium</keyword>
<name>A0ABD2Q7Q0_9PLAT</name>
<evidence type="ECO:0000256" key="5">
    <source>
        <dbReference type="ARBA" id="ARBA00022989"/>
    </source>
</evidence>
<evidence type="ECO:0000256" key="4">
    <source>
        <dbReference type="ARBA" id="ARBA00022692"/>
    </source>
</evidence>
<dbReference type="EMBL" id="JBJKFK010000911">
    <property type="protein sequence ID" value="KAL3314771.1"/>
    <property type="molecule type" value="Genomic_DNA"/>
</dbReference>
<gene>
    <name evidence="12" type="ORF">Ciccas_006606</name>
</gene>
<dbReference type="InterPro" id="IPR001873">
    <property type="entry name" value="ENaC"/>
</dbReference>
<evidence type="ECO:0000256" key="10">
    <source>
        <dbReference type="ARBA" id="ARBA00023303"/>
    </source>
</evidence>
<reference evidence="12 13" key="1">
    <citation type="submission" date="2024-11" db="EMBL/GenBank/DDBJ databases">
        <title>Adaptive evolution of stress response genes in parasites aligns with host niche diversity.</title>
        <authorList>
            <person name="Hahn C."/>
            <person name="Resl P."/>
        </authorList>
    </citation>
    <scope>NUCLEOTIDE SEQUENCE [LARGE SCALE GENOMIC DNA]</scope>
    <source>
        <strain evidence="12">EGGRZ-B1_66</strain>
        <tissue evidence="12">Body</tissue>
    </source>
</reference>
<comment type="subcellular location">
    <subcellularLocation>
        <location evidence="1">Membrane</location>
        <topology evidence="1">Multi-pass membrane protein</topology>
    </subcellularLocation>
</comment>
<evidence type="ECO:0000313" key="13">
    <source>
        <dbReference type="Proteomes" id="UP001626550"/>
    </source>
</evidence>
<keyword evidence="4 11" id="KW-0812">Transmembrane</keyword>
<accession>A0ABD2Q7Q0</accession>
<keyword evidence="13" id="KW-1185">Reference proteome</keyword>
<evidence type="ECO:0000256" key="3">
    <source>
        <dbReference type="ARBA" id="ARBA00022461"/>
    </source>
</evidence>
<keyword evidence="3 11" id="KW-0894">Sodium channel</keyword>
<keyword evidence="7 11" id="KW-0406">Ion transport</keyword>
<keyword evidence="9 11" id="KW-0739">Sodium transport</keyword>
<evidence type="ECO:0000256" key="6">
    <source>
        <dbReference type="ARBA" id="ARBA00023053"/>
    </source>
</evidence>
<comment type="similarity">
    <text evidence="11">Belongs to the amiloride-sensitive sodium channel (TC 1.A.6) family.</text>
</comment>
<evidence type="ECO:0000313" key="12">
    <source>
        <dbReference type="EMBL" id="KAL3314771.1"/>
    </source>
</evidence>
<keyword evidence="2 11" id="KW-0813">Transport</keyword>
<dbReference type="Proteomes" id="UP001626550">
    <property type="component" value="Unassembled WGS sequence"/>
</dbReference>
<evidence type="ECO:0000256" key="8">
    <source>
        <dbReference type="ARBA" id="ARBA00023136"/>
    </source>
</evidence>
<dbReference type="Gene3D" id="1.10.287.770">
    <property type="entry name" value="YojJ-like"/>
    <property type="match status" value="1"/>
</dbReference>
<organism evidence="12 13">
    <name type="scientific">Cichlidogyrus casuarinus</name>
    <dbReference type="NCBI Taxonomy" id="1844966"/>
    <lineage>
        <taxon>Eukaryota</taxon>
        <taxon>Metazoa</taxon>
        <taxon>Spiralia</taxon>
        <taxon>Lophotrochozoa</taxon>
        <taxon>Platyhelminthes</taxon>
        <taxon>Monogenea</taxon>
        <taxon>Monopisthocotylea</taxon>
        <taxon>Dactylogyridea</taxon>
        <taxon>Ancyrocephalidae</taxon>
        <taxon>Cichlidogyrus</taxon>
    </lineage>
</organism>
<evidence type="ECO:0000256" key="9">
    <source>
        <dbReference type="ARBA" id="ARBA00023201"/>
    </source>
</evidence>
<sequence length="176" mass="20445">MEAKEIAHFGKSDLRLYALKNNTTMSIKEAWENQRTDLLDISFVERNFAMFRLQPASMFMDHIVETPEYPGERLLSDIGGCVGLWLGASLVTIFELFDLGMELFDVIRWNKRLRANEKWRISLERIGNMRSKLLEKQKNMFPAAFREQEWAEEYVDLTAANDEGLCSTSKLNSQLL</sequence>
<dbReference type="GO" id="GO:0016020">
    <property type="term" value="C:membrane"/>
    <property type="evidence" value="ECO:0007669"/>
    <property type="project" value="UniProtKB-SubCell"/>
</dbReference>
<dbReference type="GO" id="GO:0005272">
    <property type="term" value="F:sodium channel activity"/>
    <property type="evidence" value="ECO:0007669"/>
    <property type="project" value="UniProtKB-KW"/>
</dbReference>
<dbReference type="PRINTS" id="PR01078">
    <property type="entry name" value="AMINACHANNEL"/>
</dbReference>
<dbReference type="AlphaFoldDB" id="A0ABD2Q7Q0"/>
<dbReference type="Pfam" id="PF00858">
    <property type="entry name" value="ASC"/>
    <property type="match status" value="1"/>
</dbReference>
<evidence type="ECO:0000256" key="11">
    <source>
        <dbReference type="RuleBase" id="RU000679"/>
    </source>
</evidence>
<keyword evidence="10 11" id="KW-0407">Ion channel</keyword>
<proteinExistence type="inferred from homology"/>
<comment type="caution">
    <text evidence="12">The sequence shown here is derived from an EMBL/GenBank/DDBJ whole genome shotgun (WGS) entry which is preliminary data.</text>
</comment>